<name>A0A9D7I8A6_9RHOO</name>
<comment type="caution">
    <text evidence="3">The sequence shown here is derived from an EMBL/GenBank/DDBJ whole genome shotgun (WGS) entry which is preliminary data.</text>
</comment>
<dbReference type="AlphaFoldDB" id="A0A9D7I8A6"/>
<dbReference type="EMBL" id="JADJNC010000010">
    <property type="protein sequence ID" value="MBK7422927.1"/>
    <property type="molecule type" value="Genomic_DNA"/>
</dbReference>
<reference evidence="3" key="1">
    <citation type="submission" date="2020-10" db="EMBL/GenBank/DDBJ databases">
        <title>Connecting structure to function with the recovery of over 1000 high-quality activated sludge metagenome-assembled genomes encoding full-length rRNA genes using long-read sequencing.</title>
        <authorList>
            <person name="Singleton C.M."/>
            <person name="Petriglieri F."/>
            <person name="Kristensen J.M."/>
            <person name="Kirkegaard R.H."/>
            <person name="Michaelsen T.Y."/>
            <person name="Andersen M.H."/>
            <person name="Karst S.M."/>
            <person name="Dueholm M.S."/>
            <person name="Nielsen P.H."/>
            <person name="Albertsen M."/>
        </authorList>
    </citation>
    <scope>NUCLEOTIDE SEQUENCE</scope>
    <source>
        <strain evidence="3">EsbW_18-Q3-R4-48_MAXAC.044</strain>
    </source>
</reference>
<accession>A0A9D7I8A6</accession>
<keyword evidence="2" id="KW-0732">Signal</keyword>
<dbReference type="SUPFAM" id="SSF48452">
    <property type="entry name" value="TPR-like"/>
    <property type="match status" value="1"/>
</dbReference>
<feature type="signal peptide" evidence="2">
    <location>
        <begin position="1"/>
        <end position="22"/>
    </location>
</feature>
<evidence type="ECO:0000313" key="3">
    <source>
        <dbReference type="EMBL" id="MBK7422927.1"/>
    </source>
</evidence>
<dbReference type="Proteomes" id="UP000886602">
    <property type="component" value="Unassembled WGS sequence"/>
</dbReference>
<feature type="chain" id="PRO_5039150654" evidence="2">
    <location>
        <begin position="23"/>
        <end position="222"/>
    </location>
</feature>
<dbReference type="InterPro" id="IPR011990">
    <property type="entry name" value="TPR-like_helical_dom_sf"/>
</dbReference>
<protein>
    <submittedName>
        <fullName evidence="3">Tetratricopeptide repeat protein</fullName>
    </submittedName>
</protein>
<evidence type="ECO:0000256" key="2">
    <source>
        <dbReference type="SAM" id="SignalP"/>
    </source>
</evidence>
<dbReference type="Gene3D" id="1.25.40.10">
    <property type="entry name" value="Tetratricopeptide repeat domain"/>
    <property type="match status" value="1"/>
</dbReference>
<feature type="compositionally biased region" description="Basic and acidic residues" evidence="1">
    <location>
        <begin position="211"/>
        <end position="222"/>
    </location>
</feature>
<proteinExistence type="predicted"/>
<feature type="region of interest" description="Disordered" evidence="1">
    <location>
        <begin position="187"/>
        <end position="222"/>
    </location>
</feature>
<gene>
    <name evidence="3" type="ORF">IPJ48_07430</name>
</gene>
<evidence type="ECO:0000313" key="4">
    <source>
        <dbReference type="Proteomes" id="UP000886602"/>
    </source>
</evidence>
<sequence length="222" mass="24078">MNRKSIATFFLFAALNVAGNAAQPNLDESIADLGHRWAKVSYQTPDSEKEAAFRTLIANTQQVSQSFPDRAEPLIWQAIVLASAAKAEGGLGALGKAKEARDFLLAAEKINPNALDGSVYNSLGSLYAKVPGWPIGFGDKKKARDYFEKALAINPNGIDPNYFYADLLADQGEYAKAAEHLKRALAAPARSGREDADSGRRQEAMQLLESIKQKHGEQLASK</sequence>
<organism evidence="3 4">
    <name type="scientific">Candidatus Propionivibrio dominans</name>
    <dbReference type="NCBI Taxonomy" id="2954373"/>
    <lineage>
        <taxon>Bacteria</taxon>
        <taxon>Pseudomonadati</taxon>
        <taxon>Pseudomonadota</taxon>
        <taxon>Betaproteobacteria</taxon>
        <taxon>Rhodocyclales</taxon>
        <taxon>Rhodocyclaceae</taxon>
        <taxon>Propionivibrio</taxon>
    </lineage>
</organism>
<feature type="compositionally biased region" description="Basic and acidic residues" evidence="1">
    <location>
        <begin position="191"/>
        <end position="203"/>
    </location>
</feature>
<evidence type="ECO:0000256" key="1">
    <source>
        <dbReference type="SAM" id="MobiDB-lite"/>
    </source>
</evidence>
<dbReference type="Pfam" id="PF14559">
    <property type="entry name" value="TPR_19"/>
    <property type="match status" value="1"/>
</dbReference>